<dbReference type="EC" id="4.1.3.3" evidence="5"/>
<evidence type="ECO:0000256" key="11">
    <source>
        <dbReference type="ARBA" id="ARBA00044906"/>
    </source>
</evidence>
<evidence type="ECO:0000256" key="8">
    <source>
        <dbReference type="ARBA" id="ARBA00023270"/>
    </source>
</evidence>
<comment type="subcellular location">
    <subcellularLocation>
        <location evidence="1">Cytoplasm</location>
    </subcellularLocation>
</comment>
<dbReference type="SUPFAM" id="SSF51569">
    <property type="entry name" value="Aldolase"/>
    <property type="match status" value="1"/>
</dbReference>
<dbReference type="Pfam" id="PF00701">
    <property type="entry name" value="DHDPS"/>
    <property type="match status" value="1"/>
</dbReference>
<accession>F5RJV1</accession>
<dbReference type="EMBL" id="AFHQ01000017">
    <property type="protein sequence ID" value="EGK61441.1"/>
    <property type="molecule type" value="Genomic_DNA"/>
</dbReference>
<protein>
    <recommendedName>
        <fullName evidence="10">N-acetylneuraminate lyase</fullName>
        <ecNumber evidence="5">4.1.3.3</ecNumber>
    </recommendedName>
</protein>
<dbReference type="PIRSF" id="PIRSF001365">
    <property type="entry name" value="DHDPS"/>
    <property type="match status" value="1"/>
</dbReference>
<feature type="active site" description="Proton donor/acceptor" evidence="13">
    <location>
        <position position="151"/>
    </location>
</feature>
<name>F5RJV1_9FIRM</name>
<dbReference type="NCBIfam" id="TIGR00683">
    <property type="entry name" value="nanA"/>
    <property type="match status" value="1"/>
</dbReference>
<reference evidence="15 16" key="1">
    <citation type="submission" date="2011-04" db="EMBL/GenBank/DDBJ databases">
        <authorList>
            <person name="Muzny D."/>
            <person name="Qin X."/>
            <person name="Deng J."/>
            <person name="Jiang H."/>
            <person name="Liu Y."/>
            <person name="Qu J."/>
            <person name="Song X.-Z."/>
            <person name="Zhang L."/>
            <person name="Thornton R."/>
            <person name="Coyle M."/>
            <person name="Francisco L."/>
            <person name="Jackson L."/>
            <person name="Javaid M."/>
            <person name="Korchina V."/>
            <person name="Kovar C."/>
            <person name="Mata R."/>
            <person name="Mathew T."/>
            <person name="Ngo R."/>
            <person name="Nguyen L."/>
            <person name="Nguyen N."/>
            <person name="Okwuonu G."/>
            <person name="Ongeri F."/>
            <person name="Pham C."/>
            <person name="Simmons D."/>
            <person name="Wilczek-Boney K."/>
            <person name="Hale W."/>
            <person name="Jakkamsetti A."/>
            <person name="Pham P."/>
            <person name="Ruth R."/>
            <person name="San Lucas F."/>
            <person name="Warren J."/>
            <person name="Zhang J."/>
            <person name="Zhao Z."/>
            <person name="Zhou C."/>
            <person name="Zhu D."/>
            <person name="Lee S."/>
            <person name="Bess C."/>
            <person name="Blankenburg K."/>
            <person name="Forbes L."/>
            <person name="Fu Q."/>
            <person name="Gubbala S."/>
            <person name="Hirani K."/>
            <person name="Jayaseelan J.C."/>
            <person name="Lara F."/>
            <person name="Munidasa M."/>
            <person name="Palculict T."/>
            <person name="Patil S."/>
            <person name="Pu L.-L."/>
            <person name="Saada N."/>
            <person name="Tang L."/>
            <person name="Weissenberger G."/>
            <person name="Zhu Y."/>
            <person name="Hemphill L."/>
            <person name="Shang Y."/>
            <person name="Youmans B."/>
            <person name="Ayvaz T."/>
            <person name="Ross M."/>
            <person name="Santibanez J."/>
            <person name="Aqrawi P."/>
            <person name="Gross S."/>
            <person name="Joshi V."/>
            <person name="Fowler G."/>
            <person name="Nazareth L."/>
            <person name="Reid J."/>
            <person name="Worley K."/>
            <person name="Petrosino J."/>
            <person name="Highlander S."/>
            <person name="Gibbs R."/>
        </authorList>
    </citation>
    <scope>NUCLEOTIDE SEQUENCE [LARGE SCALE GENOMIC DNA]</scope>
    <source>
        <strain evidence="15 16">DSM 2778</strain>
    </source>
</reference>
<keyword evidence="9" id="KW-0119">Carbohydrate metabolism</keyword>
<evidence type="ECO:0000256" key="2">
    <source>
        <dbReference type="ARBA" id="ARBA00004878"/>
    </source>
</evidence>
<dbReference type="PRINTS" id="PR00146">
    <property type="entry name" value="DHPICSNTHASE"/>
</dbReference>
<comment type="similarity">
    <text evidence="3">Belongs to the DapA family. NanA subfamily.</text>
</comment>
<dbReference type="GO" id="GO:0005975">
    <property type="term" value="P:carbohydrate metabolic process"/>
    <property type="evidence" value="ECO:0007669"/>
    <property type="project" value="InterPro"/>
</dbReference>
<evidence type="ECO:0000313" key="16">
    <source>
        <dbReference type="Proteomes" id="UP000004067"/>
    </source>
</evidence>
<evidence type="ECO:0000256" key="4">
    <source>
        <dbReference type="ARBA" id="ARBA00011881"/>
    </source>
</evidence>
<dbReference type="SMART" id="SM01130">
    <property type="entry name" value="DHDPS"/>
    <property type="match status" value="1"/>
</dbReference>
<evidence type="ECO:0000256" key="9">
    <source>
        <dbReference type="ARBA" id="ARBA00023277"/>
    </source>
</evidence>
<evidence type="ECO:0000256" key="10">
    <source>
        <dbReference type="ARBA" id="ARBA00039936"/>
    </source>
</evidence>
<dbReference type="HOGENOM" id="CLU_049343_6_0_9"/>
<dbReference type="InterPro" id="IPR002220">
    <property type="entry name" value="DapA-like"/>
</dbReference>
<keyword evidence="7 12" id="KW-0456">Lyase</keyword>
<dbReference type="PANTHER" id="PTHR42849">
    <property type="entry name" value="N-ACETYLNEURAMINATE LYASE"/>
    <property type="match status" value="1"/>
</dbReference>
<evidence type="ECO:0000256" key="6">
    <source>
        <dbReference type="ARBA" id="ARBA00022490"/>
    </source>
</evidence>
<dbReference type="Proteomes" id="UP000004067">
    <property type="component" value="Unassembled WGS sequence"/>
</dbReference>
<dbReference type="NCBIfam" id="NF003164">
    <property type="entry name" value="PRK04147.1"/>
    <property type="match status" value="1"/>
</dbReference>
<organism evidence="15 16">
    <name type="scientific">Centipeda periodontii DSM 2778</name>
    <dbReference type="NCBI Taxonomy" id="888060"/>
    <lineage>
        <taxon>Bacteria</taxon>
        <taxon>Bacillati</taxon>
        <taxon>Bacillota</taxon>
        <taxon>Negativicutes</taxon>
        <taxon>Selenomonadales</taxon>
        <taxon>Selenomonadaceae</taxon>
        <taxon>Centipeda</taxon>
    </lineage>
</organism>
<dbReference type="PANTHER" id="PTHR42849:SF1">
    <property type="entry name" value="N-ACETYLNEURAMINATE LYASE"/>
    <property type="match status" value="1"/>
</dbReference>
<dbReference type="PROSITE" id="PS00665">
    <property type="entry name" value="DHDPS_1"/>
    <property type="match status" value="1"/>
</dbReference>
<dbReference type="CDD" id="cd00954">
    <property type="entry name" value="NAL"/>
    <property type="match status" value="1"/>
</dbReference>
<feature type="binding site" evidence="14">
    <location>
        <position position="220"/>
    </location>
    <ligand>
        <name>pyruvate</name>
        <dbReference type="ChEBI" id="CHEBI:15361"/>
    </ligand>
</feature>
<evidence type="ECO:0000256" key="7">
    <source>
        <dbReference type="ARBA" id="ARBA00023239"/>
    </source>
</evidence>
<comment type="subunit">
    <text evidence="4">Homotetramer.</text>
</comment>
<comment type="pathway">
    <text evidence="2">Amino-sugar metabolism; N-acetylneuraminate degradation.</text>
</comment>
<dbReference type="STRING" id="888060.HMPREF9081_0522"/>
<feature type="binding site" evidence="14">
    <location>
        <position position="63"/>
    </location>
    <ligand>
        <name>pyruvate</name>
        <dbReference type="ChEBI" id="CHEBI:15361"/>
    </ligand>
</feature>
<dbReference type="eggNOG" id="COG0329">
    <property type="taxonomic scope" value="Bacteria"/>
</dbReference>
<evidence type="ECO:0000256" key="3">
    <source>
        <dbReference type="ARBA" id="ARBA00006324"/>
    </source>
</evidence>
<dbReference type="Gene3D" id="3.20.20.70">
    <property type="entry name" value="Aldolase class I"/>
    <property type="match status" value="1"/>
</dbReference>
<evidence type="ECO:0000256" key="12">
    <source>
        <dbReference type="PIRNR" id="PIRNR001365"/>
    </source>
</evidence>
<dbReference type="AlphaFoldDB" id="F5RJV1"/>
<feature type="active site" description="Schiff-base intermediate with substrate" evidence="13">
    <location>
        <position position="179"/>
    </location>
</feature>
<evidence type="ECO:0000256" key="14">
    <source>
        <dbReference type="PIRSR" id="PIRSR001365-2"/>
    </source>
</evidence>
<keyword evidence="6" id="KW-0963">Cytoplasm</keyword>
<evidence type="ECO:0000256" key="1">
    <source>
        <dbReference type="ARBA" id="ARBA00004496"/>
    </source>
</evidence>
<keyword evidence="8" id="KW-0704">Schiff base</keyword>
<dbReference type="GO" id="GO:0008747">
    <property type="term" value="F:N-acetylneuraminate lyase activity"/>
    <property type="evidence" value="ECO:0007669"/>
    <property type="project" value="UniProtKB-EC"/>
</dbReference>
<comment type="caution">
    <text evidence="15">The sequence shown here is derived from an EMBL/GenBank/DDBJ whole genome shotgun (WGS) entry which is preliminary data.</text>
</comment>
<evidence type="ECO:0000313" key="15">
    <source>
        <dbReference type="EMBL" id="EGK61441.1"/>
    </source>
</evidence>
<dbReference type="InterPro" id="IPR013785">
    <property type="entry name" value="Aldolase_TIM"/>
</dbReference>
<proteinExistence type="inferred from homology"/>
<gene>
    <name evidence="15" type="primary">nanA</name>
    <name evidence="15" type="ORF">HMPREF9081_0522</name>
</gene>
<comment type="catalytic activity">
    <reaction evidence="11">
        <text>aceneuramate = aldehydo-N-acetyl-D-mannosamine + pyruvate</text>
        <dbReference type="Rhea" id="RHEA:23296"/>
        <dbReference type="ChEBI" id="CHEBI:15361"/>
        <dbReference type="ChEBI" id="CHEBI:17122"/>
        <dbReference type="ChEBI" id="CHEBI:173083"/>
        <dbReference type="EC" id="4.1.3.3"/>
    </reaction>
</comment>
<keyword evidence="16" id="KW-1185">Reference proteome</keyword>
<dbReference type="InterPro" id="IPR005264">
    <property type="entry name" value="NanA"/>
</dbReference>
<evidence type="ECO:0000256" key="13">
    <source>
        <dbReference type="PIRSR" id="PIRSR001365-1"/>
    </source>
</evidence>
<dbReference type="GO" id="GO:0005829">
    <property type="term" value="C:cytosol"/>
    <property type="evidence" value="ECO:0007669"/>
    <property type="project" value="TreeGrafter"/>
</dbReference>
<dbReference type="InterPro" id="IPR020624">
    <property type="entry name" value="Schiff_base-form_aldolases_CS"/>
</dbReference>
<dbReference type="UniPathway" id="UPA00629">
    <property type="reaction ID" value="UER00680"/>
</dbReference>
<dbReference type="GO" id="GO:0019262">
    <property type="term" value="P:N-acetylneuraminate catabolic process"/>
    <property type="evidence" value="ECO:0007669"/>
    <property type="project" value="UniProtKB-UniPathway"/>
</dbReference>
<sequence>MHRNFNHPIFKEEIIMRDLRGLYSALLGSFNEDGSVSEKGLRQIIRHNIDHNKMDGLYVGGSTGENFMLSTDEKKRIFEIAKDEAKDDITLMAQVGSVNLKESIELAKFVEDLGYDAISAVTPFYYKFDFDEVHHYYERILEGVDMRMVIYFIPFLTGVNFSIEQFKTLFENKKIVGVKFTQGDFYLLERMRKTFPDKLIFAGFDEMLLPATVLGIDGAIGSTYNVNAERARQIYDLARAEKISEARAIQHVTNDLITDILDNGLYGTIKLLLEEQGIEAGCCREPMKPYTPEMRTRAKEIYKKYF</sequence>
<evidence type="ECO:0000256" key="5">
    <source>
        <dbReference type="ARBA" id="ARBA00012911"/>
    </source>
</evidence>